<dbReference type="GO" id="GO:0060070">
    <property type="term" value="P:canonical Wnt signaling pathway"/>
    <property type="evidence" value="ECO:0007669"/>
    <property type="project" value="TreeGrafter"/>
</dbReference>
<feature type="domain" description="EGF-like" evidence="16">
    <location>
        <begin position="358"/>
        <end position="394"/>
    </location>
</feature>
<feature type="disulfide bond" evidence="14">
    <location>
        <begin position="362"/>
        <end position="372"/>
    </location>
</feature>
<dbReference type="Gene3D" id="2.120.10.30">
    <property type="entry name" value="TolB, C-terminal domain"/>
    <property type="match status" value="1"/>
</dbReference>
<keyword evidence="4 15" id="KW-0732">Signal</keyword>
<comment type="caution">
    <text evidence="14">Lacks conserved residue(s) required for the propagation of feature annotation.</text>
</comment>
<feature type="chain" id="PRO_5042277629" description="Protein cueball" evidence="15">
    <location>
        <begin position="21"/>
        <end position="434"/>
    </location>
</feature>
<dbReference type="SMART" id="SM00181">
    <property type="entry name" value="EGF"/>
    <property type="match status" value="2"/>
</dbReference>
<keyword evidence="6" id="KW-0221">Differentiation</keyword>
<comment type="subcellular location">
    <subcellularLocation>
        <location evidence="1">Cell membrane</location>
        <topology evidence="1">Single-pass type I membrane protein</topology>
    </subcellularLocation>
</comment>
<keyword evidence="7" id="KW-0744">Spermatogenesis</keyword>
<dbReference type="GO" id="GO:0007283">
    <property type="term" value="P:spermatogenesis"/>
    <property type="evidence" value="ECO:0007669"/>
    <property type="project" value="UniProtKB-KW"/>
</dbReference>
<evidence type="ECO:0000256" key="14">
    <source>
        <dbReference type="PROSITE-ProRule" id="PRU00076"/>
    </source>
</evidence>
<dbReference type="SUPFAM" id="SSF63825">
    <property type="entry name" value="YWTD domain"/>
    <property type="match status" value="1"/>
</dbReference>
<dbReference type="PROSITE" id="PS50026">
    <property type="entry name" value="EGF_3"/>
    <property type="match status" value="1"/>
</dbReference>
<dbReference type="InterPro" id="IPR050778">
    <property type="entry name" value="Cueball_EGF_LRP_Nidogen"/>
</dbReference>
<evidence type="ECO:0000256" key="9">
    <source>
        <dbReference type="ARBA" id="ARBA00023136"/>
    </source>
</evidence>
<dbReference type="AlphaFoldDB" id="A0AAD7YG80"/>
<dbReference type="GO" id="GO:0048477">
    <property type="term" value="P:oogenesis"/>
    <property type="evidence" value="ECO:0007669"/>
    <property type="project" value="UniProtKB-KW"/>
</dbReference>
<evidence type="ECO:0000256" key="2">
    <source>
        <dbReference type="ARBA" id="ARBA00022475"/>
    </source>
</evidence>
<evidence type="ECO:0000256" key="4">
    <source>
        <dbReference type="ARBA" id="ARBA00022729"/>
    </source>
</evidence>
<evidence type="ECO:0000256" key="3">
    <source>
        <dbReference type="ARBA" id="ARBA00022536"/>
    </source>
</evidence>
<sequence>MCVARCVLAMMALHVGAVYSWDIAISVKDQLQFYTDGNKTSSINLISQNPISLVYDEVHNMMLYVDKQNNNDAICGYDLSSKDNKCFIKRNGRIIQGLAYDPVTELIFFTDAKEKSINWFSIKPGCNNNVYGNLLIKTDSKTPADIAVDSCRKYVYWTYKEGSIERARFDGSERKVELTNSWTQFSLFMDQRTQKIFYFDVCNSCTNSNGWLQSRRLNDTYTFVYLSNFYGSLCRSKVLTVSKDYIYWKNSTGSYDSIWRLAKTAAQYVEPTEINKIYDDKILGITANYKIKDQIQGIQGCDSLSSLVPKLTVLQEYTVEKSNVSACDNYCVYGNCNFSVEGLPKCRCNTGYTGQRCEVNLCYNYCLNDGDCSLNEEDEPVCQCAGNYEGPRCEADILSDTTSTNTLAKRNLSIIDIIGTWRKTSSKMFVTVEV</sequence>
<accession>A0AAD7YG80</accession>
<evidence type="ECO:0000256" key="8">
    <source>
        <dbReference type="ARBA" id="ARBA00022943"/>
    </source>
</evidence>
<keyword evidence="5" id="KW-0677">Repeat</keyword>
<dbReference type="GO" id="GO:0042813">
    <property type="term" value="F:Wnt receptor activity"/>
    <property type="evidence" value="ECO:0007669"/>
    <property type="project" value="TreeGrafter"/>
</dbReference>
<dbReference type="PANTHER" id="PTHR46513">
    <property type="entry name" value="VITELLOGENIN RECEPTOR-LIKE PROTEIN-RELATED-RELATED"/>
    <property type="match status" value="1"/>
</dbReference>
<evidence type="ECO:0000256" key="6">
    <source>
        <dbReference type="ARBA" id="ARBA00022782"/>
    </source>
</evidence>
<proteinExistence type="inferred from homology"/>
<evidence type="ECO:0000313" key="17">
    <source>
        <dbReference type="EMBL" id="KAJ8713634.1"/>
    </source>
</evidence>
<reference evidence="17" key="1">
    <citation type="submission" date="2023-03" db="EMBL/GenBank/DDBJ databases">
        <title>Chromosome-level genomes of two armyworms, Mythimna separata and Mythimna loreyi, provide insights into the biosynthesis and reception of sex pheromones.</title>
        <authorList>
            <person name="Zhao H."/>
        </authorList>
    </citation>
    <scope>NUCLEOTIDE SEQUENCE</scope>
    <source>
        <strain evidence="17">BeijingLab</strain>
        <tissue evidence="17">Pupa</tissue>
    </source>
</reference>
<name>A0AAD7YG80_MYTSE</name>
<keyword evidence="2" id="KW-1003">Cell membrane</keyword>
<comment type="similarity">
    <text evidence="12">Belongs to the cueball family.</text>
</comment>
<evidence type="ECO:0000256" key="7">
    <source>
        <dbReference type="ARBA" id="ARBA00022871"/>
    </source>
</evidence>
<dbReference type="SUPFAM" id="SSF57196">
    <property type="entry name" value="EGF/Laminin"/>
    <property type="match status" value="2"/>
</dbReference>
<keyword evidence="11" id="KW-0325">Glycoprotein</keyword>
<evidence type="ECO:0000256" key="13">
    <source>
        <dbReference type="ARBA" id="ARBA00040020"/>
    </source>
</evidence>
<keyword evidence="8" id="KW-0896">Oogenesis</keyword>
<dbReference type="GO" id="GO:0005886">
    <property type="term" value="C:plasma membrane"/>
    <property type="evidence" value="ECO:0007669"/>
    <property type="project" value="UniProtKB-SubCell"/>
</dbReference>
<organism evidence="17 18">
    <name type="scientific">Mythimna separata</name>
    <name type="common">Oriental armyworm</name>
    <name type="synonym">Pseudaletia separata</name>
    <dbReference type="NCBI Taxonomy" id="271217"/>
    <lineage>
        <taxon>Eukaryota</taxon>
        <taxon>Metazoa</taxon>
        <taxon>Ecdysozoa</taxon>
        <taxon>Arthropoda</taxon>
        <taxon>Hexapoda</taxon>
        <taxon>Insecta</taxon>
        <taxon>Pterygota</taxon>
        <taxon>Neoptera</taxon>
        <taxon>Endopterygota</taxon>
        <taxon>Lepidoptera</taxon>
        <taxon>Glossata</taxon>
        <taxon>Ditrysia</taxon>
        <taxon>Noctuoidea</taxon>
        <taxon>Noctuidae</taxon>
        <taxon>Noctuinae</taxon>
        <taxon>Hadenini</taxon>
        <taxon>Mythimna</taxon>
    </lineage>
</organism>
<keyword evidence="9" id="KW-0472">Membrane</keyword>
<dbReference type="InterPro" id="IPR000033">
    <property type="entry name" value="LDLR_classB_rpt"/>
</dbReference>
<dbReference type="PROSITE" id="PS00022">
    <property type="entry name" value="EGF_1"/>
    <property type="match status" value="1"/>
</dbReference>
<dbReference type="Proteomes" id="UP001231518">
    <property type="component" value="Chromosome 4"/>
</dbReference>
<evidence type="ECO:0000256" key="12">
    <source>
        <dbReference type="ARBA" id="ARBA00038070"/>
    </source>
</evidence>
<feature type="disulfide bond" evidence="14">
    <location>
        <begin position="384"/>
        <end position="393"/>
    </location>
</feature>
<dbReference type="InterPro" id="IPR000742">
    <property type="entry name" value="EGF"/>
</dbReference>
<evidence type="ECO:0000256" key="5">
    <source>
        <dbReference type="ARBA" id="ARBA00022737"/>
    </source>
</evidence>
<protein>
    <recommendedName>
        <fullName evidence="13">Protein cueball</fullName>
    </recommendedName>
</protein>
<dbReference type="PANTHER" id="PTHR46513:SF42">
    <property type="entry name" value="PROTEIN CUEBALL"/>
    <property type="match status" value="1"/>
</dbReference>
<dbReference type="SMART" id="SM00135">
    <property type="entry name" value="LY"/>
    <property type="match status" value="2"/>
</dbReference>
<gene>
    <name evidence="17" type="ORF">PYW07_014004</name>
</gene>
<evidence type="ECO:0000313" key="18">
    <source>
        <dbReference type="Proteomes" id="UP001231518"/>
    </source>
</evidence>
<dbReference type="InterPro" id="IPR011042">
    <property type="entry name" value="6-blade_b-propeller_TolB-like"/>
</dbReference>
<dbReference type="EMBL" id="JARGEI010000020">
    <property type="protein sequence ID" value="KAJ8713634.1"/>
    <property type="molecule type" value="Genomic_DNA"/>
</dbReference>
<dbReference type="Gene3D" id="2.10.25.10">
    <property type="entry name" value="Laminin"/>
    <property type="match status" value="2"/>
</dbReference>
<evidence type="ECO:0000256" key="1">
    <source>
        <dbReference type="ARBA" id="ARBA00004251"/>
    </source>
</evidence>
<feature type="signal peptide" evidence="15">
    <location>
        <begin position="1"/>
        <end position="20"/>
    </location>
</feature>
<keyword evidence="3 14" id="KW-0245">EGF-like domain</keyword>
<keyword evidence="18" id="KW-1185">Reference proteome</keyword>
<evidence type="ECO:0000256" key="11">
    <source>
        <dbReference type="ARBA" id="ARBA00023180"/>
    </source>
</evidence>
<evidence type="ECO:0000259" key="16">
    <source>
        <dbReference type="PROSITE" id="PS50026"/>
    </source>
</evidence>
<evidence type="ECO:0000256" key="15">
    <source>
        <dbReference type="SAM" id="SignalP"/>
    </source>
</evidence>
<dbReference type="GO" id="GO:0017147">
    <property type="term" value="F:Wnt-protein binding"/>
    <property type="evidence" value="ECO:0007669"/>
    <property type="project" value="TreeGrafter"/>
</dbReference>
<evidence type="ECO:0000256" key="10">
    <source>
        <dbReference type="ARBA" id="ARBA00023157"/>
    </source>
</evidence>
<keyword evidence="10 14" id="KW-1015">Disulfide bond</keyword>
<comment type="caution">
    <text evidence="17">The sequence shown here is derived from an EMBL/GenBank/DDBJ whole genome shotgun (WGS) entry which is preliminary data.</text>
</comment>